<evidence type="ECO:0000256" key="20">
    <source>
        <dbReference type="SAM" id="MobiDB-lite"/>
    </source>
</evidence>
<dbReference type="PANTHER" id="PTHR46025:SF3">
    <property type="entry name" value="XYLOSYLTRANSFERASE OXT"/>
    <property type="match status" value="1"/>
</dbReference>
<dbReference type="PROSITE" id="PS51857">
    <property type="entry name" value="CSD_2"/>
    <property type="match status" value="1"/>
</dbReference>
<dbReference type="PANTHER" id="PTHR46025">
    <property type="entry name" value="XYLOSYLTRANSFERASE OXT"/>
    <property type="match status" value="1"/>
</dbReference>
<dbReference type="GO" id="GO:0015012">
    <property type="term" value="P:heparan sulfate proteoglycan biosynthetic process"/>
    <property type="evidence" value="ECO:0007669"/>
    <property type="project" value="UniProtKB-UniPathway"/>
</dbReference>
<keyword evidence="12" id="KW-0735">Signal-anchor</keyword>
<dbReference type="SUPFAM" id="SSF50249">
    <property type="entry name" value="Nucleic acid-binding proteins"/>
    <property type="match status" value="1"/>
</dbReference>
<dbReference type="InterPro" id="IPR011129">
    <property type="entry name" value="CSD"/>
</dbReference>
<dbReference type="Pfam" id="PF00313">
    <property type="entry name" value="CSD"/>
    <property type="match status" value="1"/>
</dbReference>
<dbReference type="PROSITE" id="PS00352">
    <property type="entry name" value="CSD_1"/>
    <property type="match status" value="1"/>
</dbReference>
<evidence type="ECO:0000256" key="13">
    <source>
        <dbReference type="ARBA" id="ARBA00022989"/>
    </source>
</evidence>
<evidence type="ECO:0000256" key="2">
    <source>
        <dbReference type="ARBA" id="ARBA00004648"/>
    </source>
</evidence>
<keyword evidence="17" id="KW-0325">Glycoprotein</keyword>
<evidence type="ECO:0000313" key="23">
    <source>
        <dbReference type="EMBL" id="OLP78209.1"/>
    </source>
</evidence>
<keyword evidence="7" id="KW-0328">Glycosyltransferase</keyword>
<dbReference type="UniPathway" id="UPA00756"/>
<feature type="compositionally biased region" description="Basic and acidic residues" evidence="20">
    <location>
        <begin position="974"/>
        <end position="984"/>
    </location>
</feature>
<dbReference type="Proteomes" id="UP000186817">
    <property type="component" value="Unassembled WGS sequence"/>
</dbReference>
<keyword evidence="14" id="KW-0333">Golgi apparatus</keyword>
<comment type="subcellular location">
    <subcellularLocation>
        <location evidence="2">Endoplasmic reticulum membrane</location>
        <topology evidence="2">Single-pass type II membrane protein</topology>
    </subcellularLocation>
    <subcellularLocation>
        <location evidence="1">Golgi apparatus membrane</location>
        <topology evidence="1">Single-pass type II membrane protein</topology>
    </subcellularLocation>
</comment>
<comment type="pathway">
    <text evidence="3">Glycan metabolism; chondroitin sulfate biosynthesis.</text>
</comment>
<comment type="similarity">
    <text evidence="5">Belongs to the glycosyltransferase 14 family. XylT subfamily.</text>
</comment>
<keyword evidence="15 21" id="KW-0472">Membrane</keyword>
<name>A0A1Q9C5K1_SYMMI</name>
<evidence type="ECO:0000256" key="9">
    <source>
        <dbReference type="ARBA" id="ARBA00022692"/>
    </source>
</evidence>
<dbReference type="InterPro" id="IPR043538">
    <property type="entry name" value="XYLT"/>
</dbReference>
<comment type="caution">
    <text evidence="23">The sequence shown here is derived from an EMBL/GenBank/DDBJ whole genome shotgun (WGS) entry which is preliminary data.</text>
</comment>
<dbReference type="GO" id="GO:0000139">
    <property type="term" value="C:Golgi membrane"/>
    <property type="evidence" value="ECO:0007669"/>
    <property type="project" value="UniProtKB-SubCell"/>
</dbReference>
<dbReference type="SMART" id="SM00357">
    <property type="entry name" value="CSP"/>
    <property type="match status" value="1"/>
</dbReference>
<feature type="region of interest" description="Disordered" evidence="20">
    <location>
        <begin position="556"/>
        <end position="586"/>
    </location>
</feature>
<dbReference type="InterPro" id="IPR003406">
    <property type="entry name" value="Glyco_trans_14"/>
</dbReference>
<organism evidence="23 24">
    <name type="scientific">Symbiodinium microadriaticum</name>
    <name type="common">Dinoflagellate</name>
    <name type="synonym">Zooxanthella microadriatica</name>
    <dbReference type="NCBI Taxonomy" id="2951"/>
    <lineage>
        <taxon>Eukaryota</taxon>
        <taxon>Sar</taxon>
        <taxon>Alveolata</taxon>
        <taxon>Dinophyceae</taxon>
        <taxon>Suessiales</taxon>
        <taxon>Symbiodiniaceae</taxon>
        <taxon>Symbiodinium</taxon>
    </lineage>
</organism>
<evidence type="ECO:0000256" key="16">
    <source>
        <dbReference type="ARBA" id="ARBA00023157"/>
    </source>
</evidence>
<evidence type="ECO:0000256" key="18">
    <source>
        <dbReference type="ARBA" id="ARBA00042865"/>
    </source>
</evidence>
<evidence type="ECO:0000256" key="15">
    <source>
        <dbReference type="ARBA" id="ARBA00023136"/>
    </source>
</evidence>
<keyword evidence="16" id="KW-1015">Disulfide bond</keyword>
<dbReference type="Pfam" id="PF02485">
    <property type="entry name" value="Branch"/>
    <property type="match status" value="1"/>
</dbReference>
<comment type="catalytic activity">
    <reaction evidence="19">
        <text>UDP-alpha-D-xylose + L-seryl-[protein] = 3-O-(beta-D-xylosyl)-L-seryl-[protein] + UDP + H(+)</text>
        <dbReference type="Rhea" id="RHEA:50192"/>
        <dbReference type="Rhea" id="RHEA-COMP:9863"/>
        <dbReference type="Rhea" id="RHEA-COMP:12567"/>
        <dbReference type="ChEBI" id="CHEBI:15378"/>
        <dbReference type="ChEBI" id="CHEBI:29999"/>
        <dbReference type="ChEBI" id="CHEBI:57632"/>
        <dbReference type="ChEBI" id="CHEBI:58223"/>
        <dbReference type="ChEBI" id="CHEBI:132085"/>
        <dbReference type="EC" id="2.4.2.26"/>
    </reaction>
</comment>
<evidence type="ECO:0000256" key="1">
    <source>
        <dbReference type="ARBA" id="ARBA00004323"/>
    </source>
</evidence>
<keyword evidence="11" id="KW-0256">Endoplasmic reticulum</keyword>
<evidence type="ECO:0000256" key="10">
    <source>
        <dbReference type="ARBA" id="ARBA00022723"/>
    </source>
</evidence>
<evidence type="ECO:0000256" key="7">
    <source>
        <dbReference type="ARBA" id="ARBA00022676"/>
    </source>
</evidence>
<dbReference type="GO" id="GO:0005789">
    <property type="term" value="C:endoplasmic reticulum membrane"/>
    <property type="evidence" value="ECO:0007669"/>
    <property type="project" value="UniProtKB-SubCell"/>
</dbReference>
<keyword evidence="9 21" id="KW-0812">Transmembrane</keyword>
<proteinExistence type="inferred from homology"/>
<dbReference type="GO" id="GO:0030158">
    <property type="term" value="F:protein xylosyltransferase activity"/>
    <property type="evidence" value="ECO:0007669"/>
    <property type="project" value="UniProtKB-EC"/>
</dbReference>
<dbReference type="GO" id="GO:0046872">
    <property type="term" value="F:metal ion binding"/>
    <property type="evidence" value="ECO:0007669"/>
    <property type="project" value="UniProtKB-KW"/>
</dbReference>
<dbReference type="GO" id="GO:0050650">
    <property type="term" value="P:chondroitin sulfate proteoglycan biosynthetic process"/>
    <property type="evidence" value="ECO:0007669"/>
    <property type="project" value="TreeGrafter"/>
</dbReference>
<evidence type="ECO:0000256" key="8">
    <source>
        <dbReference type="ARBA" id="ARBA00022679"/>
    </source>
</evidence>
<evidence type="ECO:0000256" key="3">
    <source>
        <dbReference type="ARBA" id="ARBA00004840"/>
    </source>
</evidence>
<gene>
    <name evidence="23" type="primary">oxt</name>
    <name evidence="23" type="ORF">AK812_SmicGene41643</name>
</gene>
<dbReference type="OrthoDB" id="424925at2759"/>
<evidence type="ECO:0000256" key="4">
    <source>
        <dbReference type="ARBA" id="ARBA00005093"/>
    </source>
</evidence>
<feature type="domain" description="CSD" evidence="22">
    <location>
        <begin position="501"/>
        <end position="566"/>
    </location>
</feature>
<accession>A0A1Q9C5K1</accession>
<dbReference type="UniPathway" id="UPA00755"/>
<sequence length="2496" mass="277031">MEGASAQDWWWIKNYDLLEEKEAEIHQKVFEKSMYEHVADDRYVMDMWYKSYLKEALKAFDEDENPKKVVMKEVVDALLGSQFVRSEAANLMYQVIEGSGMGLPQSAGIADSAFYFKAEKGMVEKDTLESVGIDLLLRYRDDILILASSYDKFLTWFQKLKNKAGFFKLQCEEIVRFSEVEDKEVQFLQFRVQMNAKSRRLRLIPHSKNISMPLESTSAHAPAVHKWPKKHVEAMCNLATDQSAREEAKSSIMAKFRQHLAPEDVLAEMMEVGTQCIPRKIGRSTSSSNVQVGDMNIDGVQLAIDATIVSPVIRTGSARPATDTRPVAAVQEAAKRKRRQNYPELESARRARFVVLGIEVGGRFSTATVSFRRFLARRRAAGSRHRCGCVCWLGAEVVRDVRFWCDANLRGIPAWAPEVAAMAVTNIEPGSASMLTRAIAMDRRITFKAGHVVDSLGCDNRSLIWSMSLRPLWRSLGPAVRPGRVCAVLPQLGAVRAFADRKTGTVKLWNDQKGFGFITPSEGGEDVFVHRTGIAEGVTLSPGLSVSFAPEWDDKKRKDRASDVQLEAGGEGSTLPASDQQGSKVADSHHIVGSWEKWSIHKKAMAGEDSVFRQQVTIRDDAPKVGELRREEFQIVGNASWDIRLYPGGGDKQEVVVLKPGGPGSKAATGSKSKGHGRNWAVEGQPGDNIDVTLNTDTMMVSAETVERELVVGAPEKVLSSMVISVGTVNQAETVQRLVSSVTVGCLSHLGAMQWFFALRLCSVAASLPERIPLGWSLDSLFDNVRSRAGSQDLCTDGPNFFLARTSQGPPAGMAASEFSAVDAVLFSHPLARVILLLVGVAPDDGMQARFDSYLADGYCVVVFPLRMDLIMTLVYRAAAPMDELGFSDDQLQDSLGRVGVEPNSLVFTVNSGVLALQVLFGGVSLSMDIILLNPFDSWLPGPLSLARTAVFLERPLEPDGPLPSEVLEEEDFEKSWTPRSHTDRGDGITTVCASHVAPRSLPQGCGIGKQLLRESVAMFVRQRSVAEMDTILTRLYKAYVRSRRPVLSESCEVVLLPSWSMAEPHFPDGFRYYGRRGLEDELDDRPHHHSQLYSSRAHKERADWSLIRSLKLFLPMDYGPPSARNVLPRSVVDLTRRMLSLHLGPFAGGPMQFGVPPKLDATRGRRLRSPVDSLDALQNSMMESFDAGQPKTLPREAALPGDVGGYRTFRDVRVVGLSTCHGTQGEGGRQVQLTIGSEGTSPKLRFFCRPSARVEGSQKTDGYDTRDQVRAFRICRQALSVDQRAFRFHGLPAQLNAAVSVLAFEPLPGQSAGQRDSRLTEAELLAHFDEMVLTLEEQCPAQMPATKTVRMQALLDDVQDHITVVAHSASRCDLLDRLGASFRGIYEHLPVLVTCECAEGIDCQGLKERPHPSVSHMSIIDVPYDFGLSRGKKLLVHRVQTEFLLVLDDDFVRSPLSCLECMLWHMRSQLHSLTLPFDLLGFPILEDERNFGAFRGQLRATSNRLYLDPMTAAGAPDGCTRVGIHPMAFLGRVARLRGFKFQDNLRVGEHEQFFYSNSYLGLQAAVCFDSTFSHFRVKMKGEYKQRRDRMQELMTKEFTKVGFPSMMYLLQKYDMLSATDHNEFISKDVPPWQISDDTCGPQPDPPVEFGMFFAAVFSSATDTGMQFRRLLRGEEEQATQIAWLPRLAELAAINWAFFLDEAAAEMPSVVEEEAEFGDIVYMPSAGQPMTAEPSSEQLRWTFAFLQRFQFRWLVMVQEDAFVNVAVLLGKVSEIEQASGNAAARTVIGHWQSHWQPPGLSPVFFALTQDVFHLLASKRVVKRLRTDLEGGPGAAVSAWLEPLALHREPMPGVYTGRRLPTDCPMDATVLHPIGPADFLVLSEASLQGPPCEVLAHMQRQGVRELRGTFSTSSRASTLRMRPVEALRFREEELARTLASRADIVAMATAMRNKDLIHHDHRNTVPVSWRPDYLQSLEESALISAAASGHAIGLAVGRLGLGDKVSLRSKYRVNRGGVSTLRAWLWGMSWLLQNVEGWDYYINLNDSDYPVADLSSLRRFLWLNNGSNFVNVGSAYKDCDCGRYLVYECRDELYSIAPETRYPRRPELQHASGPNLVAITWAFASYIDTNKGVALTPVQQVLKDLSILQQPDEKFFQTMSLNSPFCQRHVRWGFHIWDRPRLAPDTSSPEVAGPELKMLTPPVLNESFWPVLSEVKSKGMAVFFARKFDNNLTRSLQDRIDAAVDGRSSDFGSGPRWLAVKGASSRAWLKALLHADALASPERLEVGEEGPRDGVYFGVQRYRASAAFPCTELLQESRLARRRCSVRGRAVMEELAFRPPEDAMNLSAVSRSPLLAALRVGTGWSPEHFSLHMASTRMELTWGSLDLSSLRGEAMNLFRCVESDTLSFSMLHFVLAIALAATSIGLLTGAGVLNRCPICVGGGEYSTCAATQDFKVLASFLLGAVTCKMVEGQGAHEGARPPLTIGDDDSADDKKIN</sequence>
<evidence type="ECO:0000256" key="19">
    <source>
        <dbReference type="ARBA" id="ARBA00047847"/>
    </source>
</evidence>
<evidence type="ECO:0000256" key="6">
    <source>
        <dbReference type="ARBA" id="ARBA00011972"/>
    </source>
</evidence>
<evidence type="ECO:0000256" key="12">
    <source>
        <dbReference type="ARBA" id="ARBA00022968"/>
    </source>
</evidence>
<dbReference type="EMBL" id="LSRX01001645">
    <property type="protein sequence ID" value="OLP78209.1"/>
    <property type="molecule type" value="Genomic_DNA"/>
</dbReference>
<evidence type="ECO:0000256" key="21">
    <source>
        <dbReference type="SAM" id="Phobius"/>
    </source>
</evidence>
<keyword evidence="24" id="KW-1185">Reference proteome</keyword>
<dbReference type="Gene3D" id="2.40.50.140">
    <property type="entry name" value="Nucleic acid-binding proteins"/>
    <property type="match status" value="1"/>
</dbReference>
<protein>
    <recommendedName>
        <fullName evidence="6">protein xylosyltransferase</fullName>
        <ecNumber evidence="6">2.4.2.26</ecNumber>
    </recommendedName>
    <alternativeName>
        <fullName evidence="18">Peptide O-xylosyltransferase</fullName>
    </alternativeName>
</protein>
<evidence type="ECO:0000256" key="17">
    <source>
        <dbReference type="ARBA" id="ARBA00023180"/>
    </source>
</evidence>
<keyword evidence="10" id="KW-0479">Metal-binding</keyword>
<feature type="region of interest" description="Disordered" evidence="20">
    <location>
        <begin position="2477"/>
        <end position="2496"/>
    </location>
</feature>
<dbReference type="InterPro" id="IPR019844">
    <property type="entry name" value="CSD_CS"/>
</dbReference>
<reference evidence="23 24" key="1">
    <citation type="submission" date="2016-02" db="EMBL/GenBank/DDBJ databases">
        <title>Genome analysis of coral dinoflagellate symbionts highlights evolutionary adaptations to a symbiotic lifestyle.</title>
        <authorList>
            <person name="Aranda M."/>
            <person name="Li Y."/>
            <person name="Liew Y.J."/>
            <person name="Baumgarten S."/>
            <person name="Simakov O."/>
            <person name="Wilson M."/>
            <person name="Piel J."/>
            <person name="Ashoor H."/>
            <person name="Bougouffa S."/>
            <person name="Bajic V.B."/>
            <person name="Ryu T."/>
            <person name="Ravasi T."/>
            <person name="Bayer T."/>
            <person name="Micklem G."/>
            <person name="Kim H."/>
            <person name="Bhak J."/>
            <person name="Lajeunesse T.C."/>
            <person name="Voolstra C.R."/>
        </authorList>
    </citation>
    <scope>NUCLEOTIDE SEQUENCE [LARGE SCALE GENOMIC DNA]</scope>
    <source>
        <strain evidence="23 24">CCMP2467</strain>
    </source>
</reference>
<feature type="region of interest" description="Disordered" evidence="20">
    <location>
        <begin position="962"/>
        <end position="984"/>
    </location>
</feature>
<dbReference type="EC" id="2.4.2.26" evidence="6"/>
<keyword evidence="8 23" id="KW-0808">Transferase</keyword>
<evidence type="ECO:0000256" key="11">
    <source>
        <dbReference type="ARBA" id="ARBA00022824"/>
    </source>
</evidence>
<dbReference type="InterPro" id="IPR002059">
    <property type="entry name" value="CSP_DNA-bd"/>
</dbReference>
<comment type="pathway">
    <text evidence="4">Glycan metabolism; heparan sulfate biosynthesis.</text>
</comment>
<dbReference type="CDD" id="cd04458">
    <property type="entry name" value="CSP_CDS"/>
    <property type="match status" value="1"/>
</dbReference>
<evidence type="ECO:0000313" key="24">
    <source>
        <dbReference type="Proteomes" id="UP000186817"/>
    </source>
</evidence>
<evidence type="ECO:0000256" key="5">
    <source>
        <dbReference type="ARBA" id="ARBA00010195"/>
    </source>
</evidence>
<dbReference type="GO" id="GO:0003676">
    <property type="term" value="F:nucleic acid binding"/>
    <property type="evidence" value="ECO:0007669"/>
    <property type="project" value="InterPro"/>
</dbReference>
<feature type="transmembrane region" description="Helical" evidence="21">
    <location>
        <begin position="2405"/>
        <end position="2426"/>
    </location>
</feature>
<evidence type="ECO:0000256" key="14">
    <source>
        <dbReference type="ARBA" id="ARBA00023034"/>
    </source>
</evidence>
<keyword evidence="13 21" id="KW-1133">Transmembrane helix</keyword>
<evidence type="ECO:0000259" key="22">
    <source>
        <dbReference type="PROSITE" id="PS51857"/>
    </source>
</evidence>
<dbReference type="InterPro" id="IPR012340">
    <property type="entry name" value="NA-bd_OB-fold"/>
</dbReference>